<sequence length="243" mass="26136">MKVAIVTGAGSGIGYATSIKLASKGYTVVMGDISKDVVDKAEKVASLTKSRTLGLTVDVSDWNSCKEFYENILKGLNIDHVDILVNNAGIIRDALFVKMTPEQWDQVIKVHLYGTFNCTKQVIDGMIKQKWGRIINMSSASWQGNIGQANYSAAKAGIIGFTKTLARELGKYGITVNAIVPGFIDTPMTASVPDKVKKIIIDRIPLGKMGTPEDVANVISFLCSDEASYLTGDIIDVTGGLVL</sequence>
<comment type="similarity">
    <text evidence="1">Belongs to the short-chain dehydrogenases/reductases (SDR) family.</text>
</comment>
<proteinExistence type="inferred from homology"/>
<dbReference type="InterPro" id="IPR057326">
    <property type="entry name" value="KR_dom"/>
</dbReference>
<dbReference type="AlphaFoldDB" id="A0A2U9II37"/>
<keyword evidence="2" id="KW-0521">NADP</keyword>
<dbReference type="FunFam" id="3.40.50.720:FF:000115">
    <property type="entry name" value="3-oxoacyl-[acyl-carrier-protein] reductase FabG"/>
    <property type="match status" value="1"/>
</dbReference>
<keyword evidence="6" id="KW-1185">Reference proteome</keyword>
<dbReference type="PROSITE" id="PS00061">
    <property type="entry name" value="ADH_SHORT"/>
    <property type="match status" value="1"/>
</dbReference>
<dbReference type="PANTHER" id="PTHR42879:SF2">
    <property type="entry name" value="3-OXOACYL-[ACYL-CARRIER-PROTEIN] REDUCTASE FABG"/>
    <property type="match status" value="1"/>
</dbReference>
<dbReference type="Gene3D" id="3.40.50.720">
    <property type="entry name" value="NAD(P)-binding Rossmann-like Domain"/>
    <property type="match status" value="1"/>
</dbReference>
<name>A0A2U9II37_9CREN</name>
<dbReference type="SUPFAM" id="SSF51735">
    <property type="entry name" value="NAD(P)-binding Rossmann-fold domains"/>
    <property type="match status" value="1"/>
</dbReference>
<dbReference type="PRINTS" id="PR00081">
    <property type="entry name" value="GDHRDH"/>
</dbReference>
<protein>
    <submittedName>
        <fullName evidence="5">3-oxoacyl-ACP reductase</fullName>
    </submittedName>
</protein>
<dbReference type="Proteomes" id="UP000248044">
    <property type="component" value="Chromosome"/>
</dbReference>
<dbReference type="KEGG" id="abri:DFR85_15000"/>
<keyword evidence="3" id="KW-0560">Oxidoreductase</keyword>
<evidence type="ECO:0000256" key="1">
    <source>
        <dbReference type="ARBA" id="ARBA00006484"/>
    </source>
</evidence>
<dbReference type="Pfam" id="PF13561">
    <property type="entry name" value="adh_short_C2"/>
    <property type="match status" value="1"/>
</dbReference>
<dbReference type="GO" id="GO:0016491">
    <property type="term" value="F:oxidoreductase activity"/>
    <property type="evidence" value="ECO:0007669"/>
    <property type="project" value="UniProtKB-KW"/>
</dbReference>
<evidence type="ECO:0000313" key="5">
    <source>
        <dbReference type="EMBL" id="AWR95697.1"/>
    </source>
</evidence>
<feature type="domain" description="Ketoreductase" evidence="4">
    <location>
        <begin position="2"/>
        <end position="182"/>
    </location>
</feature>
<dbReference type="InterPro" id="IPR036291">
    <property type="entry name" value="NAD(P)-bd_dom_sf"/>
</dbReference>
<dbReference type="InterPro" id="IPR020904">
    <property type="entry name" value="Sc_DH/Rdtase_CS"/>
</dbReference>
<dbReference type="GeneID" id="36833490"/>
<dbReference type="OrthoDB" id="24596at2157"/>
<evidence type="ECO:0000259" key="4">
    <source>
        <dbReference type="SMART" id="SM00822"/>
    </source>
</evidence>
<organism evidence="5 6">
    <name type="scientific">Acidianus brierleyi</name>
    <dbReference type="NCBI Taxonomy" id="41673"/>
    <lineage>
        <taxon>Archaea</taxon>
        <taxon>Thermoproteota</taxon>
        <taxon>Thermoprotei</taxon>
        <taxon>Sulfolobales</taxon>
        <taxon>Sulfolobaceae</taxon>
        <taxon>Acidianus</taxon>
    </lineage>
</organism>
<dbReference type="EMBL" id="CP029289">
    <property type="protein sequence ID" value="AWR95697.1"/>
    <property type="molecule type" value="Genomic_DNA"/>
</dbReference>
<gene>
    <name evidence="5" type="ORF">DFR85_15000</name>
</gene>
<evidence type="ECO:0000313" key="6">
    <source>
        <dbReference type="Proteomes" id="UP000248044"/>
    </source>
</evidence>
<accession>A0A2U9II37</accession>
<dbReference type="SMART" id="SM00822">
    <property type="entry name" value="PKS_KR"/>
    <property type="match status" value="1"/>
</dbReference>
<reference evidence="5 6" key="1">
    <citation type="submission" date="2018-05" db="EMBL/GenBank/DDBJ databases">
        <title>Complete Genome Sequences of Extremely Thermoacidophilic, Metal-Mobilizing Type-Strain Members of the Archaeal Family Sulfolobaceae: Acidianus brierleyi DSM-1651T, Acidianus sulfidivorans DSM-18786T, Metallosphaera hakonensis DSM-7519T, and Metallosphaera prunae DSM-10039T.</title>
        <authorList>
            <person name="Counts J.A."/>
            <person name="Kelly R.M."/>
        </authorList>
    </citation>
    <scope>NUCLEOTIDE SEQUENCE [LARGE SCALE GENOMIC DNA]</scope>
    <source>
        <strain evidence="5 6">DSM 1651</strain>
    </source>
</reference>
<evidence type="ECO:0000256" key="3">
    <source>
        <dbReference type="ARBA" id="ARBA00023002"/>
    </source>
</evidence>
<dbReference type="InterPro" id="IPR050259">
    <property type="entry name" value="SDR"/>
</dbReference>
<dbReference type="NCBIfam" id="NF009466">
    <property type="entry name" value="PRK12826.1-2"/>
    <property type="match status" value="1"/>
</dbReference>
<dbReference type="PANTHER" id="PTHR42879">
    <property type="entry name" value="3-OXOACYL-(ACYL-CARRIER-PROTEIN) REDUCTASE"/>
    <property type="match status" value="1"/>
</dbReference>
<dbReference type="RefSeq" id="WP_110271575.1">
    <property type="nucleotide sequence ID" value="NZ_CP029289.2"/>
</dbReference>
<dbReference type="InterPro" id="IPR002347">
    <property type="entry name" value="SDR_fam"/>
</dbReference>
<dbReference type="GO" id="GO:0032787">
    <property type="term" value="P:monocarboxylic acid metabolic process"/>
    <property type="evidence" value="ECO:0007669"/>
    <property type="project" value="UniProtKB-ARBA"/>
</dbReference>
<dbReference type="PRINTS" id="PR00080">
    <property type="entry name" value="SDRFAMILY"/>
</dbReference>
<evidence type="ECO:0000256" key="2">
    <source>
        <dbReference type="ARBA" id="ARBA00022857"/>
    </source>
</evidence>
<dbReference type="CDD" id="cd05333">
    <property type="entry name" value="BKR_SDR_c"/>
    <property type="match status" value="1"/>
</dbReference>